<dbReference type="Proteomes" id="UP001224674">
    <property type="component" value="Chromosome"/>
</dbReference>
<evidence type="ECO:0000313" key="6">
    <source>
        <dbReference type="Proteomes" id="UP001224674"/>
    </source>
</evidence>
<feature type="region of interest" description="Disordered" evidence="3">
    <location>
        <begin position="1"/>
        <end position="23"/>
    </location>
</feature>
<dbReference type="PANTHER" id="PTHR43158:SF2">
    <property type="entry name" value="SKFA PEPTIDE EXPORT ATP-BINDING PROTEIN SKFE"/>
    <property type="match status" value="1"/>
</dbReference>
<evidence type="ECO:0000256" key="2">
    <source>
        <dbReference type="ARBA" id="ARBA00022840"/>
    </source>
</evidence>
<dbReference type="PROSITE" id="PS50893">
    <property type="entry name" value="ABC_TRANSPORTER_2"/>
    <property type="match status" value="1"/>
</dbReference>
<dbReference type="GO" id="GO:0016887">
    <property type="term" value="F:ATP hydrolysis activity"/>
    <property type="evidence" value="ECO:0007669"/>
    <property type="project" value="InterPro"/>
</dbReference>
<name>A0AAJ6APZ4_9MICC</name>
<feature type="compositionally biased region" description="Polar residues" evidence="3">
    <location>
        <begin position="1"/>
        <end position="15"/>
    </location>
</feature>
<dbReference type="InterPro" id="IPR003439">
    <property type="entry name" value="ABC_transporter-like_ATP-bd"/>
</dbReference>
<feature type="domain" description="ABC transporter" evidence="4">
    <location>
        <begin position="28"/>
        <end position="268"/>
    </location>
</feature>
<dbReference type="Gene3D" id="3.40.50.300">
    <property type="entry name" value="P-loop containing nucleotide triphosphate hydrolases"/>
    <property type="match status" value="1"/>
</dbReference>
<dbReference type="AlphaFoldDB" id="A0AAJ6APZ4"/>
<keyword evidence="6" id="KW-1185">Reference proteome</keyword>
<reference evidence="5 6" key="1">
    <citation type="submission" date="2023-03" db="EMBL/GenBank/DDBJ databases">
        <title>Complete genome sequences of several Auritidibacter ignavus strains isolated from ear infections.</title>
        <authorList>
            <person name="Baehr T."/>
            <person name="Baumhoegger A.M."/>
        </authorList>
    </citation>
    <scope>NUCLEOTIDE SEQUENCE [LARGE SCALE GENOMIC DNA]</scope>
    <source>
        <strain evidence="5 6">BABAE-6</strain>
    </source>
</reference>
<evidence type="ECO:0000313" key="5">
    <source>
        <dbReference type="EMBL" id="WGH93684.1"/>
    </source>
</evidence>
<dbReference type="GO" id="GO:0005524">
    <property type="term" value="F:ATP binding"/>
    <property type="evidence" value="ECO:0007669"/>
    <property type="project" value="UniProtKB-KW"/>
</dbReference>
<keyword evidence="1" id="KW-0547">Nucleotide-binding</keyword>
<proteinExistence type="predicted"/>
<dbReference type="SUPFAM" id="SSF52540">
    <property type="entry name" value="P-loop containing nucleoside triphosphate hydrolases"/>
    <property type="match status" value="1"/>
</dbReference>
<dbReference type="PANTHER" id="PTHR43158">
    <property type="entry name" value="SKFA PEPTIDE EXPORT ATP-BINDING PROTEIN SKFE"/>
    <property type="match status" value="1"/>
</dbReference>
<evidence type="ECO:0000256" key="3">
    <source>
        <dbReference type="SAM" id="MobiDB-lite"/>
    </source>
</evidence>
<evidence type="ECO:0000256" key="1">
    <source>
        <dbReference type="ARBA" id="ARBA00022741"/>
    </source>
</evidence>
<organism evidence="5 6">
    <name type="scientific">Auritidibacter ignavus</name>
    <dbReference type="NCBI Taxonomy" id="678932"/>
    <lineage>
        <taxon>Bacteria</taxon>
        <taxon>Bacillati</taxon>
        <taxon>Actinomycetota</taxon>
        <taxon>Actinomycetes</taxon>
        <taxon>Micrococcales</taxon>
        <taxon>Micrococcaceae</taxon>
        <taxon>Auritidibacter</taxon>
    </lineage>
</organism>
<protein>
    <submittedName>
        <fullName evidence="5">ABC transporter ATP-binding protein</fullName>
    </submittedName>
</protein>
<dbReference type="GeneID" id="83694919"/>
<gene>
    <name evidence="5" type="ORF">QDX21_02485</name>
</gene>
<dbReference type="RefSeq" id="WP_110100585.1">
    <property type="nucleotide sequence ID" value="NZ_CP122561.1"/>
</dbReference>
<keyword evidence="2 5" id="KW-0067">ATP-binding</keyword>
<dbReference type="InterPro" id="IPR027417">
    <property type="entry name" value="P-loop_NTPase"/>
</dbReference>
<evidence type="ECO:0000259" key="4">
    <source>
        <dbReference type="PROSITE" id="PS50893"/>
    </source>
</evidence>
<dbReference type="InterPro" id="IPR003593">
    <property type="entry name" value="AAA+_ATPase"/>
</dbReference>
<accession>A0AAJ6APZ4</accession>
<sequence>MASSDTVDTPATSLPSPHEFDPQPDAVLEFADATVVRGQQTILDAVSFSVTEGQRWIVMGPNGAGKSTLINLAATRMHPTRGNVAILGETLGAVNVFELRPLVGVSSVQVARQIPATEKILDTVVTASWGVTGRWTEEYDQLDLDRARWLLRRWGIAHDGDRRIGTLSEGELKRVLIARAMMTDPELLLLDEPAAGLDLAGRETLVRSLAQLAEDPLAPTPVLVTHHVEDIPQGFTHALVLRNGRVVSAGPIETALTEETLSEAFRLPLHVSRTAEGRFTAFARG</sequence>
<dbReference type="EMBL" id="CP122566">
    <property type="protein sequence ID" value="WGH93684.1"/>
    <property type="molecule type" value="Genomic_DNA"/>
</dbReference>
<dbReference type="SMART" id="SM00382">
    <property type="entry name" value="AAA"/>
    <property type="match status" value="1"/>
</dbReference>
<dbReference type="Pfam" id="PF00005">
    <property type="entry name" value="ABC_tran"/>
    <property type="match status" value="1"/>
</dbReference>